<reference evidence="1 2" key="1">
    <citation type="submission" date="2018-07" db="EMBL/GenBank/DDBJ databases">
        <title>Genomic Encyclopedia of Type Strains, Phase IV (KMG-IV): sequencing the most valuable type-strain genomes for metagenomic binning, comparative biology and taxonomic classification.</title>
        <authorList>
            <person name="Goeker M."/>
        </authorList>
    </citation>
    <scope>NUCLEOTIDE SEQUENCE [LARGE SCALE GENOMIC DNA]</scope>
    <source>
        <strain evidence="1 2">DSM 21634</strain>
    </source>
</reference>
<evidence type="ECO:0000313" key="2">
    <source>
        <dbReference type="Proteomes" id="UP000252884"/>
    </source>
</evidence>
<sequence length="30" mass="3287">MPSTIVGVGLGILVRHIVQLSERIEKLEAK</sequence>
<comment type="caution">
    <text evidence="1">The sequence shown here is derived from an EMBL/GenBank/DDBJ whole genome shotgun (WGS) entry which is preliminary data.</text>
</comment>
<organism evidence="1 2">
    <name type="scientific">Pseudorhodoferax soli</name>
    <dbReference type="NCBI Taxonomy" id="545864"/>
    <lineage>
        <taxon>Bacteria</taxon>
        <taxon>Pseudomonadati</taxon>
        <taxon>Pseudomonadota</taxon>
        <taxon>Betaproteobacteria</taxon>
        <taxon>Burkholderiales</taxon>
        <taxon>Comamonadaceae</taxon>
    </lineage>
</organism>
<protein>
    <submittedName>
        <fullName evidence="1">Uncharacterized protein</fullName>
    </submittedName>
</protein>
<evidence type="ECO:0000313" key="1">
    <source>
        <dbReference type="EMBL" id="RCW65184.1"/>
    </source>
</evidence>
<dbReference type="Proteomes" id="UP000252884">
    <property type="component" value="Unassembled WGS sequence"/>
</dbReference>
<keyword evidence="2" id="KW-1185">Reference proteome</keyword>
<dbReference type="AlphaFoldDB" id="A0A368XGP3"/>
<gene>
    <name evidence="1" type="ORF">DES41_113108</name>
</gene>
<name>A0A368XGP3_9BURK</name>
<proteinExistence type="predicted"/>
<dbReference type="EMBL" id="QPJK01000013">
    <property type="protein sequence ID" value="RCW65184.1"/>
    <property type="molecule type" value="Genomic_DNA"/>
</dbReference>
<accession>A0A368XGP3</accession>